<evidence type="ECO:0000256" key="5">
    <source>
        <dbReference type="SAM" id="MobiDB-lite"/>
    </source>
</evidence>
<keyword evidence="8" id="KW-1185">Reference proteome</keyword>
<feature type="compositionally biased region" description="Basic residues" evidence="5">
    <location>
        <begin position="214"/>
        <end position="223"/>
    </location>
</feature>
<dbReference type="InterPro" id="IPR003339">
    <property type="entry name" value="ABC/ECF_trnsptr_transmembrane"/>
</dbReference>
<dbReference type="OrthoDB" id="509049at2"/>
<feature type="transmembrane region" description="Helical" evidence="6">
    <location>
        <begin position="96"/>
        <end position="115"/>
    </location>
</feature>
<feature type="transmembrane region" description="Helical" evidence="6">
    <location>
        <begin position="67"/>
        <end position="84"/>
    </location>
</feature>
<keyword evidence="3 6" id="KW-1133">Transmembrane helix</keyword>
<dbReference type="RefSeq" id="WP_091063380.1">
    <property type="nucleotide sequence ID" value="NZ_FNCF01000004.1"/>
</dbReference>
<gene>
    <name evidence="7" type="ORF">SAMN05660324_2621</name>
</gene>
<dbReference type="PANTHER" id="PTHR33514:SF13">
    <property type="entry name" value="PROTEIN ABCI12, CHLOROPLASTIC"/>
    <property type="match status" value="1"/>
</dbReference>
<protein>
    <submittedName>
        <fullName evidence="7">Biotin transport system permease protein</fullName>
    </submittedName>
</protein>
<dbReference type="CDD" id="cd16914">
    <property type="entry name" value="EcfT"/>
    <property type="match status" value="1"/>
</dbReference>
<organism evidence="7 8">
    <name type="scientific">Klenkia brasiliensis</name>
    <dbReference type="NCBI Taxonomy" id="333142"/>
    <lineage>
        <taxon>Bacteria</taxon>
        <taxon>Bacillati</taxon>
        <taxon>Actinomycetota</taxon>
        <taxon>Actinomycetes</taxon>
        <taxon>Geodermatophilales</taxon>
        <taxon>Geodermatophilaceae</taxon>
        <taxon>Klenkia</taxon>
    </lineage>
</organism>
<dbReference type="Proteomes" id="UP000198863">
    <property type="component" value="Unassembled WGS sequence"/>
</dbReference>
<evidence type="ECO:0000313" key="7">
    <source>
        <dbReference type="EMBL" id="SDG46465.1"/>
    </source>
</evidence>
<comment type="subcellular location">
    <subcellularLocation>
        <location evidence="1">Membrane</location>
        <topology evidence="1">Multi-pass membrane protein</topology>
    </subcellularLocation>
</comment>
<feature type="transmembrane region" description="Helical" evidence="6">
    <location>
        <begin position="22"/>
        <end position="55"/>
    </location>
</feature>
<dbReference type="Pfam" id="PF02361">
    <property type="entry name" value="CbiQ"/>
    <property type="match status" value="1"/>
</dbReference>
<feature type="region of interest" description="Disordered" evidence="5">
    <location>
        <begin position="205"/>
        <end position="233"/>
    </location>
</feature>
<dbReference type="EMBL" id="FNCF01000004">
    <property type="protein sequence ID" value="SDG46465.1"/>
    <property type="molecule type" value="Genomic_DNA"/>
</dbReference>
<dbReference type="PANTHER" id="PTHR33514">
    <property type="entry name" value="PROTEIN ABCI12, CHLOROPLASTIC"/>
    <property type="match status" value="1"/>
</dbReference>
<dbReference type="AlphaFoldDB" id="A0A1G7UFX7"/>
<keyword evidence="2 6" id="KW-0812">Transmembrane</keyword>
<evidence type="ECO:0000256" key="6">
    <source>
        <dbReference type="SAM" id="Phobius"/>
    </source>
</evidence>
<dbReference type="GO" id="GO:0005886">
    <property type="term" value="C:plasma membrane"/>
    <property type="evidence" value="ECO:0007669"/>
    <property type="project" value="UniProtKB-ARBA"/>
</dbReference>
<evidence type="ECO:0000313" key="8">
    <source>
        <dbReference type="Proteomes" id="UP000198863"/>
    </source>
</evidence>
<sequence length="233" mass="24355">MTLALYVPRASPVHRAPAWSELLVLAVGSVVLFVLSSWPVVLGGLAAVLLVGLGVARLPAAVLVGQARAVAWFLAAVLVVHVLVDGWREGLHDGGLAVVRLLVLVLAAAVVTATCRVSEMVAVVETVCSPLQVLGVRPARIGLLVALALRFVPVLGERAARIREAQAARGGATRGPRALARTAVPLLVQLLVLAHTLAEALDARGADAPAEPVRRRRRPRRRASAPGTPSPRP</sequence>
<evidence type="ECO:0000256" key="1">
    <source>
        <dbReference type="ARBA" id="ARBA00004141"/>
    </source>
</evidence>
<evidence type="ECO:0000256" key="4">
    <source>
        <dbReference type="ARBA" id="ARBA00023136"/>
    </source>
</evidence>
<proteinExistence type="predicted"/>
<reference evidence="8" key="1">
    <citation type="submission" date="2016-10" db="EMBL/GenBank/DDBJ databases">
        <authorList>
            <person name="Varghese N."/>
            <person name="Submissions S."/>
        </authorList>
    </citation>
    <scope>NUCLEOTIDE SEQUENCE [LARGE SCALE GENOMIC DNA]</scope>
    <source>
        <strain evidence="8">DSM 44526</strain>
    </source>
</reference>
<keyword evidence="4 6" id="KW-0472">Membrane</keyword>
<evidence type="ECO:0000256" key="3">
    <source>
        <dbReference type="ARBA" id="ARBA00022989"/>
    </source>
</evidence>
<name>A0A1G7UFX7_9ACTN</name>
<evidence type="ECO:0000256" key="2">
    <source>
        <dbReference type="ARBA" id="ARBA00022692"/>
    </source>
</evidence>
<accession>A0A1G7UFX7</accession>